<keyword evidence="1" id="KW-0408">Iron</keyword>
<organism evidence="3 4">
    <name type="scientific">Arachnia rubra</name>
    <dbReference type="NCBI Taxonomy" id="1547448"/>
    <lineage>
        <taxon>Bacteria</taxon>
        <taxon>Bacillati</taxon>
        <taxon>Actinomycetota</taxon>
        <taxon>Actinomycetes</taxon>
        <taxon>Propionibacteriales</taxon>
        <taxon>Propionibacteriaceae</taxon>
        <taxon>Arachnia</taxon>
    </lineage>
</organism>
<evidence type="ECO:0000313" key="3">
    <source>
        <dbReference type="EMBL" id="QUC08246.1"/>
    </source>
</evidence>
<protein>
    <submittedName>
        <fullName evidence="3">Ferrous iron transport protein A</fullName>
    </submittedName>
</protein>
<feature type="domain" description="Ferrous iron transporter FeoA-like" evidence="2">
    <location>
        <begin position="10"/>
        <end position="82"/>
    </location>
</feature>
<dbReference type="InterPro" id="IPR038157">
    <property type="entry name" value="FeoA_core_dom"/>
</dbReference>
<dbReference type="PANTHER" id="PTHR42954">
    <property type="entry name" value="FE(2+) TRANSPORT PROTEIN A"/>
    <property type="match status" value="1"/>
</dbReference>
<dbReference type="InterPro" id="IPR007167">
    <property type="entry name" value="Fe-transptr_FeoA-like"/>
</dbReference>
<accession>A0ABX7Y5Z6</accession>
<proteinExistence type="predicted"/>
<evidence type="ECO:0000313" key="4">
    <source>
        <dbReference type="Proteomes" id="UP000678513"/>
    </source>
</evidence>
<reference evidence="3 4" key="1">
    <citation type="submission" date="2021-03" db="EMBL/GenBank/DDBJ databases">
        <title>Human Oral Microbial Genomes.</title>
        <authorList>
            <person name="Johnston C.D."/>
            <person name="Chen T."/>
            <person name="Dewhirst F.E."/>
        </authorList>
    </citation>
    <scope>NUCLEOTIDE SEQUENCE [LARGE SCALE GENOMIC DNA]</scope>
    <source>
        <strain evidence="3 4">DSMZ 100122</strain>
    </source>
</reference>
<dbReference type="SMART" id="SM00899">
    <property type="entry name" value="FeoA"/>
    <property type="match status" value="1"/>
</dbReference>
<dbReference type="InterPro" id="IPR052713">
    <property type="entry name" value="FeoA"/>
</dbReference>
<evidence type="ECO:0000259" key="2">
    <source>
        <dbReference type="SMART" id="SM00899"/>
    </source>
</evidence>
<gene>
    <name evidence="3" type="ORF">J5A65_00365</name>
</gene>
<dbReference type="InterPro" id="IPR008988">
    <property type="entry name" value="Transcriptional_repressor_C"/>
</dbReference>
<evidence type="ECO:0000256" key="1">
    <source>
        <dbReference type="ARBA" id="ARBA00023004"/>
    </source>
</evidence>
<dbReference type="Proteomes" id="UP000678513">
    <property type="component" value="Chromosome"/>
</dbReference>
<keyword evidence="4" id="KW-1185">Reference proteome</keyword>
<dbReference type="PANTHER" id="PTHR42954:SF2">
    <property type="entry name" value="FE(2+) TRANSPORT PROTEIN A"/>
    <property type="match status" value="1"/>
</dbReference>
<dbReference type="RefSeq" id="WP_212323884.1">
    <property type="nucleotide sequence ID" value="NZ_AP024463.1"/>
</dbReference>
<dbReference type="Gene3D" id="2.30.30.90">
    <property type="match status" value="1"/>
</dbReference>
<name>A0ABX7Y5Z6_9ACTN</name>
<dbReference type="SUPFAM" id="SSF50037">
    <property type="entry name" value="C-terminal domain of transcriptional repressors"/>
    <property type="match status" value="1"/>
</dbReference>
<sequence length="82" mass="8993">MRNETPYTARTLADLKVGATARITGFDGDDVISRRLFDLGFAPGLSCTLERRAPLRDPLMFSVGGTEIVLRHSEASRVLVQS</sequence>
<dbReference type="Pfam" id="PF04023">
    <property type="entry name" value="FeoA"/>
    <property type="match status" value="1"/>
</dbReference>
<dbReference type="EMBL" id="CP072384">
    <property type="protein sequence ID" value="QUC08246.1"/>
    <property type="molecule type" value="Genomic_DNA"/>
</dbReference>